<protein>
    <submittedName>
        <fullName evidence="3">Zinc-binding alcohol dehydrogenase family protein</fullName>
    </submittedName>
</protein>
<reference evidence="3 4" key="1">
    <citation type="submission" date="2020-04" db="EMBL/GenBank/DDBJ databases">
        <authorList>
            <person name="Zhang R."/>
            <person name="Schippers A."/>
        </authorList>
    </citation>
    <scope>NUCLEOTIDE SEQUENCE [LARGE SCALE GENOMIC DNA]</scope>
    <source>
        <strain evidence="3 4">DSM 109850</strain>
    </source>
</reference>
<comment type="caution">
    <text evidence="3">The sequence shown here is derived from an EMBL/GenBank/DDBJ whole genome shotgun (WGS) entry which is preliminary data.</text>
</comment>
<dbReference type="InterPro" id="IPR013154">
    <property type="entry name" value="ADH-like_N"/>
</dbReference>
<name>A0A7Y0L6U3_9FIRM</name>
<dbReference type="InterPro" id="IPR036291">
    <property type="entry name" value="NAD(P)-bd_dom_sf"/>
</dbReference>
<dbReference type="RefSeq" id="WP_169101907.1">
    <property type="nucleotide sequence ID" value="NZ_JABBVZ010000083.1"/>
</dbReference>
<dbReference type="AlphaFoldDB" id="A0A7Y0L6U3"/>
<dbReference type="InterPro" id="IPR013149">
    <property type="entry name" value="ADH-like_C"/>
</dbReference>
<dbReference type="EMBL" id="JABBVZ010000083">
    <property type="protein sequence ID" value="NMP24088.1"/>
    <property type="molecule type" value="Genomic_DNA"/>
</dbReference>
<dbReference type="InterPro" id="IPR051603">
    <property type="entry name" value="Zinc-ADH_QOR/CCCR"/>
</dbReference>
<dbReference type="GO" id="GO:0016491">
    <property type="term" value="F:oxidoreductase activity"/>
    <property type="evidence" value="ECO:0007669"/>
    <property type="project" value="InterPro"/>
</dbReference>
<dbReference type="InterPro" id="IPR011032">
    <property type="entry name" value="GroES-like_sf"/>
</dbReference>
<dbReference type="PANTHER" id="PTHR44154">
    <property type="entry name" value="QUINONE OXIDOREDUCTASE"/>
    <property type="match status" value="1"/>
</dbReference>
<evidence type="ECO:0000313" key="3">
    <source>
        <dbReference type="EMBL" id="NMP24088.1"/>
    </source>
</evidence>
<dbReference type="SUPFAM" id="SSF50129">
    <property type="entry name" value="GroES-like"/>
    <property type="match status" value="1"/>
</dbReference>
<dbReference type="PANTHER" id="PTHR44154:SF1">
    <property type="entry name" value="QUINONE OXIDOREDUCTASE"/>
    <property type="match status" value="1"/>
</dbReference>
<dbReference type="Gene3D" id="3.40.50.720">
    <property type="entry name" value="NAD(P)-binding Rossmann-like Domain"/>
    <property type="match status" value="1"/>
</dbReference>
<dbReference type="SMART" id="SM00829">
    <property type="entry name" value="PKS_ER"/>
    <property type="match status" value="1"/>
</dbReference>
<dbReference type="Pfam" id="PF08240">
    <property type="entry name" value="ADH_N"/>
    <property type="match status" value="1"/>
</dbReference>
<evidence type="ECO:0000259" key="2">
    <source>
        <dbReference type="SMART" id="SM00829"/>
    </source>
</evidence>
<organism evidence="3 4">
    <name type="scientific">Sulfobacillus harzensis</name>
    <dbReference type="NCBI Taxonomy" id="2729629"/>
    <lineage>
        <taxon>Bacteria</taxon>
        <taxon>Bacillati</taxon>
        <taxon>Bacillota</taxon>
        <taxon>Clostridia</taxon>
        <taxon>Eubacteriales</taxon>
        <taxon>Clostridiales Family XVII. Incertae Sedis</taxon>
        <taxon>Sulfobacillus</taxon>
    </lineage>
</organism>
<gene>
    <name evidence="3" type="ORF">HIJ39_17280</name>
</gene>
<dbReference type="SUPFAM" id="SSF51735">
    <property type="entry name" value="NAD(P)-binding Rossmann-fold domains"/>
    <property type="match status" value="1"/>
</dbReference>
<sequence length="313" mass="33125">MRALYAKDPGEPLTIQEVEIPKPGPGEVLVRVEAAGINPSDMNNVDGRFPVTIFPCIPGRDFAGTVIEGPDEWKGQPVFGSVASLGFTRPGTHADTVVVPIAGLVKRPDSISPSQAGALGVPYTTAWQALIAAAHLEPGDTAIITGGRGAVATAALQIGHWAGARMIGVSHGDPDPMEGVEWVKLRPGWADEALAMTEGRGADVILDMVGGEVFRECQQALGYRGRMAAIASPSHPLVSLPILDFYHQQQTLLGVDSLKFVPEDSRNILSRIVYGIVSGALAGLPISEARLDDAVDVYQNLKHGTHGKWVLIP</sequence>
<keyword evidence="4" id="KW-1185">Reference proteome</keyword>
<dbReference type="InterPro" id="IPR020843">
    <property type="entry name" value="ER"/>
</dbReference>
<accession>A0A7Y0L6U3</accession>
<proteinExistence type="predicted"/>
<keyword evidence="1" id="KW-0521">NADP</keyword>
<evidence type="ECO:0000313" key="4">
    <source>
        <dbReference type="Proteomes" id="UP000533476"/>
    </source>
</evidence>
<dbReference type="Pfam" id="PF00107">
    <property type="entry name" value="ADH_zinc_N"/>
    <property type="match status" value="1"/>
</dbReference>
<feature type="domain" description="Enoyl reductase (ER)" evidence="2">
    <location>
        <begin position="10"/>
        <end position="311"/>
    </location>
</feature>
<dbReference type="Gene3D" id="3.90.180.10">
    <property type="entry name" value="Medium-chain alcohol dehydrogenases, catalytic domain"/>
    <property type="match status" value="1"/>
</dbReference>
<dbReference type="Proteomes" id="UP000533476">
    <property type="component" value="Unassembled WGS sequence"/>
</dbReference>
<evidence type="ECO:0000256" key="1">
    <source>
        <dbReference type="ARBA" id="ARBA00022857"/>
    </source>
</evidence>